<evidence type="ECO:0000256" key="7">
    <source>
        <dbReference type="SAM" id="SignalP"/>
    </source>
</evidence>
<dbReference type="Gene3D" id="3.10.250.10">
    <property type="entry name" value="SRCR-like domain"/>
    <property type="match status" value="3"/>
</dbReference>
<dbReference type="PANTHER" id="PTHR19331:SF477">
    <property type="entry name" value="T-CELL DIFFERENTIATION ANTIGEN CD6"/>
    <property type="match status" value="1"/>
</dbReference>
<organism evidence="9 10">
    <name type="scientific">Acinonyx jubatus</name>
    <name type="common">Cheetah</name>
    <dbReference type="NCBI Taxonomy" id="32536"/>
    <lineage>
        <taxon>Eukaryota</taxon>
        <taxon>Metazoa</taxon>
        <taxon>Chordata</taxon>
        <taxon>Craniata</taxon>
        <taxon>Vertebrata</taxon>
        <taxon>Euteleostomi</taxon>
        <taxon>Mammalia</taxon>
        <taxon>Eutheria</taxon>
        <taxon>Laurasiatheria</taxon>
        <taxon>Carnivora</taxon>
        <taxon>Feliformia</taxon>
        <taxon>Felidae</taxon>
        <taxon>Felinae</taxon>
        <taxon>Acinonyx</taxon>
    </lineage>
</organism>
<dbReference type="PROSITE" id="PS50287">
    <property type="entry name" value="SRCR_2"/>
    <property type="match status" value="3"/>
</dbReference>
<dbReference type="InterPro" id="IPR036772">
    <property type="entry name" value="SRCR-like_dom_sf"/>
</dbReference>
<gene>
    <name evidence="10" type="primary">CD6</name>
</gene>
<keyword evidence="3 4" id="KW-1015">Disulfide bond</keyword>
<feature type="signal peptide" evidence="7">
    <location>
        <begin position="1"/>
        <end position="21"/>
    </location>
</feature>
<dbReference type="PRINTS" id="PR00258">
    <property type="entry name" value="SPERACTRCPTR"/>
</dbReference>
<feature type="region of interest" description="Disordered" evidence="5">
    <location>
        <begin position="569"/>
        <end position="637"/>
    </location>
</feature>
<evidence type="ECO:0000256" key="4">
    <source>
        <dbReference type="PROSITE-ProRule" id="PRU00196"/>
    </source>
</evidence>
<reference evidence="10" key="1">
    <citation type="submission" date="2025-08" db="UniProtKB">
        <authorList>
            <consortium name="RefSeq"/>
        </authorList>
    </citation>
    <scope>IDENTIFICATION</scope>
    <source>
        <tissue evidence="10">Blood</tissue>
    </source>
</reference>
<feature type="compositionally biased region" description="Polar residues" evidence="5">
    <location>
        <begin position="515"/>
        <end position="542"/>
    </location>
</feature>
<accession>A0A6J1Y8S8</accession>
<proteinExistence type="predicted"/>
<keyword evidence="2" id="KW-0677">Repeat</keyword>
<evidence type="ECO:0000256" key="3">
    <source>
        <dbReference type="ARBA" id="ARBA00023157"/>
    </source>
</evidence>
<evidence type="ECO:0000313" key="10">
    <source>
        <dbReference type="RefSeq" id="XP_026901138.2"/>
    </source>
</evidence>
<dbReference type="Proteomes" id="UP001652583">
    <property type="component" value="Chromosome D1"/>
</dbReference>
<keyword evidence="6" id="KW-0472">Membrane</keyword>
<feature type="compositionally biased region" description="Low complexity" evidence="5">
    <location>
        <begin position="576"/>
        <end position="589"/>
    </location>
</feature>
<feature type="domain" description="SRCR" evidence="8">
    <location>
        <begin position="49"/>
        <end position="160"/>
    </location>
</feature>
<keyword evidence="6" id="KW-0812">Transmembrane</keyword>
<evidence type="ECO:0000256" key="5">
    <source>
        <dbReference type="SAM" id="MobiDB-lite"/>
    </source>
</evidence>
<name>A0A6J1Y8S8_ACIJB</name>
<feature type="chain" id="PRO_5046058450" evidence="7">
    <location>
        <begin position="22"/>
        <end position="637"/>
    </location>
</feature>
<dbReference type="AlphaFoldDB" id="A0A6J1Y8S8"/>
<dbReference type="InterPro" id="IPR001190">
    <property type="entry name" value="SRCR"/>
</dbReference>
<feature type="domain" description="SRCR" evidence="8">
    <location>
        <begin position="165"/>
        <end position="264"/>
    </location>
</feature>
<evidence type="ECO:0000313" key="9">
    <source>
        <dbReference type="Proteomes" id="UP001652583"/>
    </source>
</evidence>
<feature type="region of interest" description="Disordered" evidence="5">
    <location>
        <begin position="21"/>
        <end position="40"/>
    </location>
</feature>
<keyword evidence="9" id="KW-1185">Reference proteome</keyword>
<feature type="disulfide bond" evidence="4">
    <location>
        <begin position="334"/>
        <end position="344"/>
    </location>
</feature>
<dbReference type="RefSeq" id="XP_026901138.2">
    <property type="nucleotide sequence ID" value="XM_027045337.2"/>
</dbReference>
<dbReference type="PANTHER" id="PTHR19331">
    <property type="entry name" value="SCAVENGER RECEPTOR DOMAIN-CONTAINING"/>
    <property type="match status" value="1"/>
</dbReference>
<dbReference type="Pfam" id="PF00530">
    <property type="entry name" value="SRCR"/>
    <property type="match status" value="3"/>
</dbReference>
<feature type="compositionally biased region" description="Polar residues" evidence="5">
    <location>
        <begin position="27"/>
        <end position="39"/>
    </location>
</feature>
<feature type="region of interest" description="Disordered" evidence="5">
    <location>
        <begin position="465"/>
        <end position="544"/>
    </location>
</feature>
<comment type="caution">
    <text evidence="4">Lacks conserved residue(s) required for the propagation of feature annotation.</text>
</comment>
<dbReference type="GeneID" id="106977888"/>
<dbReference type="GO" id="GO:0007155">
    <property type="term" value="P:cell adhesion"/>
    <property type="evidence" value="ECO:0007669"/>
    <property type="project" value="UniProtKB-KW"/>
</dbReference>
<sequence length="637" mass="68272">MAPDMWLFSAILGLLSAALSGHPTPTPSGQPNTSSTETQPLEAGEPLGIRLVNGSSHCSGTVEVWIRQSWEPACGAFWNHNATEAACRALSCGGAGAAVQPTLPPSELPPGAGAGNASEAPNATLALAPAVLCRGPDWPLCDVVERPCDSDRRPAEVTCAENRAVRLVGGSGPCGGRVEMLERGQWGSVCDDTWDLKDAHVVCRQLNCGWAVQALPGLHFAPGQGPIHRDQVNCSGTEDHLWDCRGLPGNGYCGHKEDAGVLCSEHQSWRLTGGADSCEGQVEVHFRGVWSTVCDSEWYSSEAQVLCRTLGCGTVATRLQGLPHSLPGKMYYSCKGEEPTPSDCFWRFNNPYLCRQSRAARVLCSGSRSLLNLSTSEAPASVQPVTVEPTTIQKAEAWKSRELMLFILCIILGILLLGLLISTAFIFLKVKGKYALPIMVNDQHPPTTTPEGINSYQDVPITISKEEDSQRHRVTEEEIQQSRFQMPPLEEGLEETSASQVPPARAGHYVADTPSLGSQRHPGSNRGSSTSSGEDYCNSPSSRLPMWTPQVFSTERSPFLEQPPNLELAGSQATFSGPSADDSSSTSSGEWYQNFQPPPQPPSTDQFQYPGASGRGGSPRPQPGSTGNEDYDDIGAS</sequence>
<dbReference type="GO" id="GO:0005886">
    <property type="term" value="C:plasma membrane"/>
    <property type="evidence" value="ECO:0007669"/>
    <property type="project" value="UniProtKB-SubCell"/>
</dbReference>
<keyword evidence="1 7" id="KW-0732">Signal</keyword>
<feature type="domain" description="SRCR" evidence="8">
    <location>
        <begin position="269"/>
        <end position="365"/>
    </location>
</feature>
<evidence type="ECO:0000256" key="6">
    <source>
        <dbReference type="SAM" id="Phobius"/>
    </source>
</evidence>
<feature type="transmembrane region" description="Helical" evidence="6">
    <location>
        <begin position="403"/>
        <end position="428"/>
    </location>
</feature>
<protein>
    <submittedName>
        <fullName evidence="10">T-cell differentiation antigen CD6 isoform X3</fullName>
    </submittedName>
</protein>
<evidence type="ECO:0000256" key="1">
    <source>
        <dbReference type="ARBA" id="ARBA00022729"/>
    </source>
</evidence>
<feature type="compositionally biased region" description="Basic and acidic residues" evidence="5">
    <location>
        <begin position="465"/>
        <end position="476"/>
    </location>
</feature>
<feature type="disulfide bond" evidence="4">
    <location>
        <begin position="234"/>
        <end position="244"/>
    </location>
</feature>
<dbReference type="SMART" id="SM00202">
    <property type="entry name" value="SR"/>
    <property type="match status" value="3"/>
</dbReference>
<dbReference type="SUPFAM" id="SSF56487">
    <property type="entry name" value="SRCR-like"/>
    <property type="match status" value="3"/>
</dbReference>
<evidence type="ECO:0000256" key="2">
    <source>
        <dbReference type="ARBA" id="ARBA00022737"/>
    </source>
</evidence>
<evidence type="ECO:0000259" key="8">
    <source>
        <dbReference type="PROSITE" id="PS50287"/>
    </source>
</evidence>
<keyword evidence="6" id="KW-1133">Transmembrane helix</keyword>